<feature type="compositionally biased region" description="Polar residues" evidence="1">
    <location>
        <begin position="140"/>
        <end position="155"/>
    </location>
</feature>
<organism evidence="3">
    <name type="scientific">Tetraselmis sp. GSL018</name>
    <dbReference type="NCBI Taxonomy" id="582737"/>
    <lineage>
        <taxon>Eukaryota</taxon>
        <taxon>Viridiplantae</taxon>
        <taxon>Chlorophyta</taxon>
        <taxon>core chlorophytes</taxon>
        <taxon>Chlorodendrophyceae</taxon>
        <taxon>Chlorodendrales</taxon>
        <taxon>Chlorodendraceae</taxon>
        <taxon>Tetraselmis</taxon>
    </lineage>
</organism>
<evidence type="ECO:0000313" key="3">
    <source>
        <dbReference type="EMBL" id="JAC62215.1"/>
    </source>
</evidence>
<feature type="non-terminal residue" evidence="3">
    <location>
        <position position="227"/>
    </location>
</feature>
<keyword evidence="2" id="KW-0472">Membrane</keyword>
<evidence type="ECO:0000256" key="1">
    <source>
        <dbReference type="SAM" id="MobiDB-lite"/>
    </source>
</evidence>
<sequence>MATGDLNPVGLFAEFWLDVLVVMGLGCCLTQLNAQPETITSVCRILWVCFHALYAAILWRIWNFIRNLPDSDERVSDMASLAQLRQTLLIKACATALLHLATGLPQPLVMGGVVSTALACPFRNDPANQFVKHYLSRTRFSSGDGNGQNTDSTAARPSHIRTFPNAPPAAILSGSAHPGRLLQPSPNGWGPHRRASRTKLRRASVNLAGAKAVRTSAASLFRSSQAS</sequence>
<keyword evidence="2" id="KW-0812">Transmembrane</keyword>
<accession>A0A061QUU3</accession>
<proteinExistence type="predicted"/>
<feature type="transmembrane region" description="Helical" evidence="2">
    <location>
        <begin position="45"/>
        <end position="62"/>
    </location>
</feature>
<gene>
    <name evidence="3" type="ORF">TSPGSL018_23953</name>
</gene>
<protein>
    <submittedName>
        <fullName evidence="3">Uncharacterized protein</fullName>
    </submittedName>
</protein>
<reference evidence="3" key="1">
    <citation type="submission" date="2014-05" db="EMBL/GenBank/DDBJ databases">
        <title>The transcriptome of the halophilic microalga Tetraselmis sp. GSL018 isolated from the Great Salt Lake, Utah.</title>
        <authorList>
            <person name="Jinkerson R.E."/>
            <person name="D'Adamo S."/>
            <person name="Posewitz M.C."/>
        </authorList>
    </citation>
    <scope>NUCLEOTIDE SEQUENCE</scope>
    <source>
        <strain evidence="3">GSL018</strain>
    </source>
</reference>
<dbReference type="EMBL" id="GBEZ01024809">
    <property type="protein sequence ID" value="JAC62215.1"/>
    <property type="molecule type" value="Transcribed_RNA"/>
</dbReference>
<feature type="transmembrane region" description="Helical" evidence="2">
    <location>
        <begin position="15"/>
        <end position="33"/>
    </location>
</feature>
<name>A0A061QUU3_9CHLO</name>
<evidence type="ECO:0000256" key="2">
    <source>
        <dbReference type="SAM" id="Phobius"/>
    </source>
</evidence>
<keyword evidence="2" id="KW-1133">Transmembrane helix</keyword>
<feature type="region of interest" description="Disordered" evidence="1">
    <location>
        <begin position="140"/>
        <end position="194"/>
    </location>
</feature>
<dbReference type="AlphaFoldDB" id="A0A061QUU3"/>